<organism evidence="4 5">
    <name type="scientific">Gloeomargarita lithophora Alchichica-D10</name>
    <dbReference type="NCBI Taxonomy" id="1188229"/>
    <lineage>
        <taxon>Bacteria</taxon>
        <taxon>Bacillati</taxon>
        <taxon>Cyanobacteriota</taxon>
        <taxon>Cyanophyceae</taxon>
        <taxon>Gloeomargaritales</taxon>
        <taxon>Gloeomargaritaceae</taxon>
        <taxon>Gloeomargarita</taxon>
    </lineage>
</organism>
<dbReference type="PIRSF" id="PIRSF003230">
    <property type="entry name" value="YbgC"/>
    <property type="match status" value="1"/>
</dbReference>
<evidence type="ECO:0000313" key="4">
    <source>
        <dbReference type="EMBL" id="APB35057.1"/>
    </source>
</evidence>
<dbReference type="InterPro" id="IPR029069">
    <property type="entry name" value="HotDog_dom_sf"/>
</dbReference>
<dbReference type="InterPro" id="IPR006683">
    <property type="entry name" value="Thioestr_dom"/>
</dbReference>
<dbReference type="InterPro" id="IPR050563">
    <property type="entry name" value="4-hydroxybenzoyl-CoA_TE"/>
</dbReference>
<feature type="domain" description="Thioesterase" evidence="3">
    <location>
        <begin position="21"/>
        <end position="104"/>
    </location>
</feature>
<name>A0A1J0AGI3_9CYAN</name>
<dbReference type="PANTHER" id="PTHR31793:SF37">
    <property type="entry name" value="ACYL-COA THIOESTER HYDROLASE YBGC"/>
    <property type="match status" value="1"/>
</dbReference>
<dbReference type="PANTHER" id="PTHR31793">
    <property type="entry name" value="4-HYDROXYBENZOYL-COA THIOESTERASE FAMILY MEMBER"/>
    <property type="match status" value="1"/>
</dbReference>
<accession>A0A1J0AGI3</accession>
<dbReference type="STRING" id="1188229.GlitD10_2714"/>
<evidence type="ECO:0000259" key="3">
    <source>
        <dbReference type="Pfam" id="PF03061"/>
    </source>
</evidence>
<dbReference type="GO" id="GO:0047617">
    <property type="term" value="F:fatty acyl-CoA hydrolase activity"/>
    <property type="evidence" value="ECO:0007669"/>
    <property type="project" value="TreeGrafter"/>
</dbReference>
<keyword evidence="2" id="KW-0378">Hydrolase</keyword>
<reference evidence="4 5" key="1">
    <citation type="submission" date="2016-10" db="EMBL/GenBank/DDBJ databases">
        <title>Description of Gloeomargarita lithophora gen. nov., sp. nov., a thylakoid-bearing basal-branching cyanobacterium with intracellular carbonates, and proposal for Gloeomargaritales ord. nov.</title>
        <authorList>
            <person name="Moreira D."/>
            <person name="Tavera R."/>
            <person name="Benzerara K."/>
            <person name="Skouri-Panet F."/>
            <person name="Couradeau E."/>
            <person name="Gerard E."/>
            <person name="Loussert C."/>
            <person name="Novelo E."/>
            <person name="Zivanovic Y."/>
            <person name="Lopez-Garcia P."/>
        </authorList>
    </citation>
    <scope>NUCLEOTIDE SEQUENCE [LARGE SCALE GENOMIC DNA]</scope>
    <source>
        <strain evidence="4 5">D10</strain>
    </source>
</reference>
<protein>
    <submittedName>
        <fullName evidence="4">Thioesterase</fullName>
    </submittedName>
</protein>
<dbReference type="Proteomes" id="UP000180235">
    <property type="component" value="Chromosome"/>
</dbReference>
<gene>
    <name evidence="4" type="primary">ybgC</name>
    <name evidence="4" type="ORF">GlitD10_2714</name>
</gene>
<proteinExistence type="inferred from homology"/>
<dbReference type="Pfam" id="PF03061">
    <property type="entry name" value="4HBT"/>
    <property type="match status" value="1"/>
</dbReference>
<dbReference type="InterPro" id="IPR006684">
    <property type="entry name" value="YbgC/YbaW"/>
</dbReference>
<dbReference type="OrthoDB" id="9800856at2"/>
<dbReference type="KEGG" id="glt:GlitD10_2714"/>
<evidence type="ECO:0000313" key="5">
    <source>
        <dbReference type="Proteomes" id="UP000180235"/>
    </source>
</evidence>
<evidence type="ECO:0000256" key="1">
    <source>
        <dbReference type="ARBA" id="ARBA00005953"/>
    </source>
</evidence>
<sequence length="134" mass="15447">MRETWFIYPVQVYPQDTDYAGVAWHGSYIHWLERARVAWLQGRGLNFSDLVAAGCDLPVVDVAIRYYKPIFLGEEILVKARPRPRQGVRLVWDYELTRQAERVCTATVALAPLERSTGKLYRRLPDLLAQVLDA</sequence>
<dbReference type="SUPFAM" id="SSF54637">
    <property type="entry name" value="Thioesterase/thiol ester dehydrase-isomerase"/>
    <property type="match status" value="1"/>
</dbReference>
<dbReference type="AlphaFoldDB" id="A0A1J0AGI3"/>
<evidence type="ECO:0000256" key="2">
    <source>
        <dbReference type="ARBA" id="ARBA00022801"/>
    </source>
</evidence>
<dbReference type="Gene3D" id="3.10.129.10">
    <property type="entry name" value="Hotdog Thioesterase"/>
    <property type="match status" value="1"/>
</dbReference>
<keyword evidence="5" id="KW-1185">Reference proteome</keyword>
<comment type="similarity">
    <text evidence="1">Belongs to the 4-hydroxybenzoyl-CoA thioesterase family.</text>
</comment>
<dbReference type="RefSeq" id="WP_084111818.1">
    <property type="nucleotide sequence ID" value="NZ_CP017675.1"/>
</dbReference>
<dbReference type="EMBL" id="CP017675">
    <property type="protein sequence ID" value="APB35057.1"/>
    <property type="molecule type" value="Genomic_DNA"/>
</dbReference>
<dbReference type="CDD" id="cd00586">
    <property type="entry name" value="4HBT"/>
    <property type="match status" value="1"/>
</dbReference>